<name>A0A1R3L579_ASPOF</name>
<sequence>MAIMNCRDQLSGGTCRQMIEMGLKQRMVRVDLIRDPIRIMARKIKNCGRRIGDHPAHHLDVKGSVLSSRLTQSRAVEQFWLPQDEEFLKGVPNFGLHQNLQSYLVRGALVEQEIFGRMEQIRTSYLKLLGEITSLRAGREVNSERIAETPAPRDSGVDGLKRELEESKKKARRLDEALQERDRAKVQVEAEK</sequence>
<dbReference type="EMBL" id="KV864212">
    <property type="protein sequence ID" value="ONK54769.1"/>
    <property type="molecule type" value="Genomic_DNA"/>
</dbReference>
<evidence type="ECO:0000256" key="1">
    <source>
        <dbReference type="SAM" id="MobiDB-lite"/>
    </source>
</evidence>
<evidence type="ECO:0000313" key="3">
    <source>
        <dbReference type="Proteomes" id="UP000243459"/>
    </source>
</evidence>
<protein>
    <submittedName>
        <fullName evidence="2">Uncharacterized protein</fullName>
    </submittedName>
</protein>
<evidence type="ECO:0000313" key="2">
    <source>
        <dbReference type="EMBL" id="ONK54769.1"/>
    </source>
</evidence>
<organism evidence="2 3">
    <name type="scientific">Asparagus officinalis</name>
    <name type="common">Garden asparagus</name>
    <dbReference type="NCBI Taxonomy" id="4686"/>
    <lineage>
        <taxon>Eukaryota</taxon>
        <taxon>Viridiplantae</taxon>
        <taxon>Streptophyta</taxon>
        <taxon>Embryophyta</taxon>
        <taxon>Tracheophyta</taxon>
        <taxon>Spermatophyta</taxon>
        <taxon>Magnoliopsida</taxon>
        <taxon>Liliopsida</taxon>
        <taxon>Asparagales</taxon>
        <taxon>Asparagaceae</taxon>
        <taxon>Asparagoideae</taxon>
        <taxon>Asparagus</taxon>
    </lineage>
</organism>
<dbReference type="Gramene" id="ONK54769">
    <property type="protein sequence ID" value="ONK54769"/>
    <property type="gene ID" value="A4U43_UnF11700"/>
</dbReference>
<feature type="region of interest" description="Disordered" evidence="1">
    <location>
        <begin position="143"/>
        <end position="176"/>
    </location>
</feature>
<accession>A0A1R3L579</accession>
<gene>
    <name evidence="2" type="ORF">A4U43_UnF11700</name>
</gene>
<keyword evidence="3" id="KW-1185">Reference proteome</keyword>
<proteinExistence type="predicted"/>
<feature type="compositionally biased region" description="Basic and acidic residues" evidence="1">
    <location>
        <begin position="155"/>
        <end position="176"/>
    </location>
</feature>
<dbReference type="Proteomes" id="UP000243459">
    <property type="component" value="Unassembled WGS sequence"/>
</dbReference>
<dbReference type="AlphaFoldDB" id="A0A1R3L579"/>
<reference evidence="3" key="1">
    <citation type="journal article" date="2017" name="Nat. Commun.">
        <title>The asparagus genome sheds light on the origin and evolution of a young Y chromosome.</title>
        <authorList>
            <person name="Harkess A."/>
            <person name="Zhou J."/>
            <person name="Xu C."/>
            <person name="Bowers J.E."/>
            <person name="Van der Hulst R."/>
            <person name="Ayyampalayam S."/>
            <person name="Mercati F."/>
            <person name="Riccardi P."/>
            <person name="McKain M.R."/>
            <person name="Kakrana A."/>
            <person name="Tang H."/>
            <person name="Ray J."/>
            <person name="Groenendijk J."/>
            <person name="Arikit S."/>
            <person name="Mathioni S.M."/>
            <person name="Nakano M."/>
            <person name="Shan H."/>
            <person name="Telgmann-Rauber A."/>
            <person name="Kanno A."/>
            <person name="Yue Z."/>
            <person name="Chen H."/>
            <person name="Li W."/>
            <person name="Chen Y."/>
            <person name="Xu X."/>
            <person name="Zhang Y."/>
            <person name="Luo S."/>
            <person name="Chen H."/>
            <person name="Gao J."/>
            <person name="Mao Z."/>
            <person name="Pires J.C."/>
            <person name="Luo M."/>
            <person name="Kudrna D."/>
            <person name="Wing R.A."/>
            <person name="Meyers B.C."/>
            <person name="Yi K."/>
            <person name="Kong H."/>
            <person name="Lavrijsen P."/>
            <person name="Sunseri F."/>
            <person name="Falavigna A."/>
            <person name="Ye Y."/>
            <person name="Leebens-Mack J.H."/>
            <person name="Chen G."/>
        </authorList>
    </citation>
    <scope>NUCLEOTIDE SEQUENCE [LARGE SCALE GENOMIC DNA]</scope>
    <source>
        <strain evidence="3">cv. DH0086</strain>
    </source>
</reference>